<evidence type="ECO:0000256" key="5">
    <source>
        <dbReference type="ARBA" id="ARBA00022837"/>
    </source>
</evidence>
<dbReference type="GO" id="GO:0005516">
    <property type="term" value="F:calmodulin binding"/>
    <property type="evidence" value="ECO:0007669"/>
    <property type="project" value="UniProtKB-KW"/>
</dbReference>
<dbReference type="AlphaFoldDB" id="A0ABC8V3V5"/>
<dbReference type="GO" id="GO:0005634">
    <property type="term" value="C:nucleus"/>
    <property type="evidence" value="ECO:0007669"/>
    <property type="project" value="UniProtKB-SubCell"/>
</dbReference>
<dbReference type="CDD" id="cd00102">
    <property type="entry name" value="IPT"/>
    <property type="match status" value="1"/>
</dbReference>
<accession>A0ABC8V3V5</accession>
<evidence type="ECO:0000256" key="16">
    <source>
        <dbReference type="SAM" id="MobiDB-lite"/>
    </source>
</evidence>
<feature type="domain" description="CG-1" evidence="17">
    <location>
        <begin position="49"/>
        <end position="175"/>
    </location>
</feature>
<evidence type="ECO:0000313" key="18">
    <source>
        <dbReference type="EMBL" id="CAK9187579.1"/>
    </source>
</evidence>
<dbReference type="EMBL" id="CAUOFW020010057">
    <property type="protein sequence ID" value="CAK9187579.1"/>
    <property type="molecule type" value="Genomic_DNA"/>
</dbReference>
<dbReference type="Pfam" id="PF00612">
    <property type="entry name" value="IQ"/>
    <property type="match status" value="2"/>
</dbReference>
<dbReference type="Proteomes" id="UP001642360">
    <property type="component" value="Unassembled WGS sequence"/>
</dbReference>
<evidence type="ECO:0000256" key="14">
    <source>
        <dbReference type="ARBA" id="ARBA00023242"/>
    </source>
</evidence>
<organism evidence="18 19">
    <name type="scientific">Ilex paraguariensis</name>
    <name type="common">yerba mate</name>
    <dbReference type="NCBI Taxonomy" id="185542"/>
    <lineage>
        <taxon>Eukaryota</taxon>
        <taxon>Viridiplantae</taxon>
        <taxon>Streptophyta</taxon>
        <taxon>Embryophyta</taxon>
        <taxon>Tracheophyta</taxon>
        <taxon>Spermatophyta</taxon>
        <taxon>Magnoliopsida</taxon>
        <taxon>eudicotyledons</taxon>
        <taxon>Gunneridae</taxon>
        <taxon>Pentapetalae</taxon>
        <taxon>asterids</taxon>
        <taxon>campanulids</taxon>
        <taxon>Aquifoliales</taxon>
        <taxon>Aquifoliaceae</taxon>
        <taxon>Ilex</taxon>
    </lineage>
</organism>
<keyword evidence="7" id="KW-0805">Transcription regulation</keyword>
<evidence type="ECO:0000256" key="9">
    <source>
        <dbReference type="ARBA" id="ARBA00023043"/>
    </source>
</evidence>
<dbReference type="InterPro" id="IPR005559">
    <property type="entry name" value="CG-1_dom"/>
</dbReference>
<protein>
    <recommendedName>
        <fullName evidence="17">CG-1 domain-containing protein</fullName>
    </recommendedName>
</protein>
<dbReference type="Gene3D" id="2.60.40.10">
    <property type="entry name" value="Immunoglobulins"/>
    <property type="match status" value="1"/>
</dbReference>
<comment type="subcellular location">
    <subcellularLocation>
        <location evidence="1">Nucleus</location>
    </subcellularLocation>
</comment>
<keyword evidence="6" id="KW-0112">Calmodulin-binding</keyword>
<dbReference type="Gene3D" id="1.20.5.190">
    <property type="match status" value="1"/>
</dbReference>
<evidence type="ECO:0000256" key="3">
    <source>
        <dbReference type="ARBA" id="ARBA00022553"/>
    </source>
</evidence>
<dbReference type="GO" id="GO:0009409">
    <property type="term" value="P:response to cold"/>
    <property type="evidence" value="ECO:0007669"/>
    <property type="project" value="UniProtKB-ARBA"/>
</dbReference>
<dbReference type="FunFam" id="1.20.5.190:FF:000003">
    <property type="entry name" value="Calmodulin-binding transcription activator 2"/>
    <property type="match status" value="1"/>
</dbReference>
<dbReference type="Gene3D" id="1.25.40.20">
    <property type="entry name" value="Ankyrin repeat-containing domain"/>
    <property type="match status" value="1"/>
</dbReference>
<evidence type="ECO:0000256" key="7">
    <source>
        <dbReference type="ARBA" id="ARBA00023015"/>
    </source>
</evidence>
<comment type="caution">
    <text evidence="18">The sequence shown here is derived from an EMBL/GenBank/DDBJ whole genome shotgun (WGS) entry which is preliminary data.</text>
</comment>
<dbReference type="SMART" id="SM00015">
    <property type="entry name" value="IQ"/>
    <property type="match status" value="2"/>
</dbReference>
<dbReference type="PROSITE" id="PS51437">
    <property type="entry name" value="CG_1"/>
    <property type="match status" value="1"/>
</dbReference>
<dbReference type="SMART" id="SM01076">
    <property type="entry name" value="CG-1"/>
    <property type="match status" value="1"/>
</dbReference>
<evidence type="ECO:0000256" key="15">
    <source>
        <dbReference type="PROSITE-ProRule" id="PRU00023"/>
    </source>
</evidence>
<feature type="region of interest" description="Disordered" evidence="16">
    <location>
        <begin position="184"/>
        <end position="220"/>
    </location>
</feature>
<feature type="repeat" description="ANK" evidence="15">
    <location>
        <begin position="763"/>
        <end position="795"/>
    </location>
</feature>
<dbReference type="GO" id="GO:0003677">
    <property type="term" value="F:DNA binding"/>
    <property type="evidence" value="ECO:0007669"/>
    <property type="project" value="UniProtKB-KW"/>
</dbReference>
<dbReference type="InterPro" id="IPR036770">
    <property type="entry name" value="Ankyrin_rpt-contain_sf"/>
</dbReference>
<keyword evidence="8" id="KW-0346">Stress response</keyword>
<dbReference type="SMART" id="SM00248">
    <property type="entry name" value="ANK"/>
    <property type="match status" value="2"/>
</dbReference>
<dbReference type="InterPro" id="IPR002110">
    <property type="entry name" value="Ankyrin_rpt"/>
</dbReference>
<dbReference type="PANTHER" id="PTHR23335">
    <property type="entry name" value="CALMODULIN-BINDING TRANSCRIPTION ACTIVATOR CAMTA"/>
    <property type="match status" value="1"/>
</dbReference>
<evidence type="ECO:0000256" key="11">
    <source>
        <dbReference type="ARBA" id="ARBA00023125"/>
    </source>
</evidence>
<keyword evidence="9 15" id="KW-0040">ANK repeat</keyword>
<dbReference type="Pfam" id="PF12796">
    <property type="entry name" value="Ank_2"/>
    <property type="match status" value="1"/>
</dbReference>
<reference evidence="18 19" key="1">
    <citation type="submission" date="2024-02" db="EMBL/GenBank/DDBJ databases">
        <authorList>
            <person name="Vignale AGUSTIN F."/>
            <person name="Sosa J E."/>
            <person name="Modenutti C."/>
        </authorList>
    </citation>
    <scope>NUCLEOTIDE SEQUENCE [LARGE SCALE GENOMIC DNA]</scope>
</reference>
<keyword evidence="13" id="KW-0804">Transcription</keyword>
<evidence type="ECO:0000313" key="19">
    <source>
        <dbReference type="Proteomes" id="UP001642360"/>
    </source>
</evidence>
<evidence type="ECO:0000256" key="6">
    <source>
        <dbReference type="ARBA" id="ARBA00022860"/>
    </source>
</evidence>
<dbReference type="InterPro" id="IPR000048">
    <property type="entry name" value="IQ_motif_EF-hand-BS"/>
</dbReference>
<feature type="compositionally biased region" description="Low complexity" evidence="16">
    <location>
        <begin position="203"/>
        <end position="216"/>
    </location>
</feature>
<evidence type="ECO:0000256" key="4">
    <source>
        <dbReference type="ARBA" id="ARBA00022737"/>
    </source>
</evidence>
<keyword evidence="3" id="KW-0597">Phosphoprotein</keyword>
<comment type="similarity">
    <text evidence="2">Belongs to the CAMTA family.</text>
</comment>
<dbReference type="FunFam" id="2.60.40.10:FF:000314">
    <property type="entry name" value="Calmodulin-binding transcription activator 2"/>
    <property type="match status" value="1"/>
</dbReference>
<keyword evidence="10" id="KW-0175">Coiled coil</keyword>
<evidence type="ECO:0000256" key="12">
    <source>
        <dbReference type="ARBA" id="ARBA00023159"/>
    </source>
</evidence>
<keyword evidence="4" id="KW-0677">Repeat</keyword>
<keyword evidence="5" id="KW-0106">Calcium</keyword>
<feature type="region of interest" description="Disordered" evidence="16">
    <location>
        <begin position="1075"/>
        <end position="1102"/>
    </location>
</feature>
<dbReference type="InterPro" id="IPR014756">
    <property type="entry name" value="Ig_E-set"/>
</dbReference>
<evidence type="ECO:0000256" key="13">
    <source>
        <dbReference type="ARBA" id="ARBA00023163"/>
    </source>
</evidence>
<dbReference type="SUPFAM" id="SSF81296">
    <property type="entry name" value="E set domains"/>
    <property type="match status" value="1"/>
</dbReference>
<feature type="compositionally biased region" description="Polar residues" evidence="16">
    <location>
        <begin position="188"/>
        <end position="197"/>
    </location>
</feature>
<evidence type="ECO:0000256" key="2">
    <source>
        <dbReference type="ARBA" id="ARBA00008267"/>
    </source>
</evidence>
<dbReference type="GO" id="GO:0006355">
    <property type="term" value="P:regulation of DNA-templated transcription"/>
    <property type="evidence" value="ECO:0007669"/>
    <property type="project" value="UniProtKB-ARBA"/>
</dbReference>
<dbReference type="SUPFAM" id="SSF52540">
    <property type="entry name" value="P-loop containing nucleoside triphosphate hydrolases"/>
    <property type="match status" value="1"/>
</dbReference>
<sequence length="1102" mass="123781">MKNYKPRCGGANVVFSLKSLTFFDIFTGALKFFPFCVVRRLKLGSLADHKQIVQEAQHRWLRPAEICEILRHYQKFYITPESPVRPPAGSLYLFDRKLLRYFRKDGHRWRKKKDGKTVKEAHEKLKAGSVDVLHCYYAHGEENENFQRRSYWMLDEQLEHIVLVHYREVKEGYKHSVSRLLNADPGSQLGSPQTSSAACLEQSHSPSPTGTTSSSPNAFDWNEQTLSTEFEDKDSGEDPRATSLVQPMHGSVSLETSFRTAETTGFLEMSRNRLSSDFAGISFDPGTSSSIWSDVHGSSRNPNIVNNFEELSTADLLSHKPRDTGLYANNTIQDVICGDGLVPEAPRVVQVPKEEEARRAQITIHGLSLKYRSSGIKTLHSRGRRFLSDVTQEILRSGHIIVVKGRRWWGKVPQKCDFHLYQPHFQNYSDLQAIVASPTKTKNSSQVGGSNNEDAGELKKLDSFGRWMNKEIGGDCDDSLMASDSGNYWSTLDTDNDDKEVSSLSHHMRFDTDSLGPSLSQEQLFSICDFAPDWAYSGVETKVLITGTFLGDERHSNAHKWCFMFGEIEVSADVLNDNVIRCQIPFHSPGRVPFYVTCSNRLACSEVREFEFREKPSAVAFSLACRSAPEDEVRNQIWLAKLLWLGLDRKWVNCSVVKCDKCKVKTDIFSLKSDCDNDWGRYKEVLAKVEEKCVKLSDVLIQNLLKDKLYEWLVCKAHEGSKGPQILDDDGQGVIHLAAALGYDWAMGPIVAAGVGLNFRDVRGRTALHCAAYYGREETVIALIGLGVAPGAVDDPTSAFPGGQTAADLASSRGYKGIAGYLAEADLTAHLSSLTVNENDMDSAAATIVAENALKTAAQDAVPLDRAIDEELSLRGSLAAVRKSAHAAALIQAAFRSRSFRHRQFTESSNEVPDVSVDLVTLGSLNKGQKMSHFQNYLHSAAMRIQHKYRGWKGRKEFLKIRNRTVKIQAHVRGHQARKQYKKFVWSVGIVEKAILRWRRKKPGLRGFRIVKPLDNAVPEIEKNDEYDFLRVSRKQKYAGIEKALARVHSMARHPEARDQYMRLVTKFENSKLNTEGSNWLSKSKDSEKHLGGKSTPAFVVD</sequence>
<gene>
    <name evidence="18" type="ORF">ILEXP_LOCUS58161</name>
</gene>
<dbReference type="PANTHER" id="PTHR23335:SF0">
    <property type="entry name" value="CALMODULIN-BINDING TRANSCRIPTION ACTIVATOR 2-LIKE ISOFORM X1"/>
    <property type="match status" value="1"/>
</dbReference>
<dbReference type="InterPro" id="IPR013783">
    <property type="entry name" value="Ig-like_fold"/>
</dbReference>
<evidence type="ECO:0000256" key="10">
    <source>
        <dbReference type="ARBA" id="ARBA00023054"/>
    </source>
</evidence>
<name>A0ABC8V3V5_9AQUA</name>
<dbReference type="PROSITE" id="PS50088">
    <property type="entry name" value="ANK_REPEAT"/>
    <property type="match status" value="1"/>
</dbReference>
<keyword evidence="14" id="KW-0539">Nucleus</keyword>
<keyword evidence="12" id="KW-0010">Activator</keyword>
<dbReference type="PROSITE" id="PS50096">
    <property type="entry name" value="IQ"/>
    <property type="match status" value="2"/>
</dbReference>
<dbReference type="Pfam" id="PF03859">
    <property type="entry name" value="CG-1"/>
    <property type="match status" value="1"/>
</dbReference>
<keyword evidence="19" id="KW-1185">Reference proteome</keyword>
<dbReference type="SUPFAM" id="SSF48403">
    <property type="entry name" value="Ankyrin repeat"/>
    <property type="match status" value="1"/>
</dbReference>
<dbReference type="PROSITE" id="PS50297">
    <property type="entry name" value="ANK_REP_REGION"/>
    <property type="match status" value="1"/>
</dbReference>
<evidence type="ECO:0000256" key="1">
    <source>
        <dbReference type="ARBA" id="ARBA00004123"/>
    </source>
</evidence>
<keyword evidence="11" id="KW-0238">DNA-binding</keyword>
<evidence type="ECO:0000259" key="17">
    <source>
        <dbReference type="PROSITE" id="PS51437"/>
    </source>
</evidence>
<dbReference type="InterPro" id="IPR027417">
    <property type="entry name" value="P-loop_NTPase"/>
</dbReference>
<evidence type="ECO:0000256" key="8">
    <source>
        <dbReference type="ARBA" id="ARBA00023016"/>
    </source>
</evidence>
<proteinExistence type="inferred from homology"/>